<evidence type="ECO:0000259" key="2">
    <source>
        <dbReference type="Pfam" id="PF04892"/>
    </source>
</evidence>
<keyword evidence="1" id="KW-0472">Membrane</keyword>
<dbReference type="OrthoDB" id="4822551at2"/>
<feature type="transmembrane region" description="Helical" evidence="1">
    <location>
        <begin position="75"/>
        <end position="94"/>
    </location>
</feature>
<dbReference type="STRING" id="1140003.OMY_00215"/>
<dbReference type="InterPro" id="IPR006976">
    <property type="entry name" value="VanZ-like"/>
</dbReference>
<dbReference type="Proteomes" id="UP000015961">
    <property type="component" value="Unassembled WGS sequence"/>
</dbReference>
<protein>
    <recommendedName>
        <fullName evidence="2">VanZ-like domain-containing protein</fullName>
    </recommendedName>
</protein>
<evidence type="ECO:0000256" key="1">
    <source>
        <dbReference type="SAM" id="Phobius"/>
    </source>
</evidence>
<comment type="caution">
    <text evidence="3">The sequence shown here is derived from an EMBL/GenBank/DDBJ whole genome shotgun (WGS) entry which is preliminary data.</text>
</comment>
<feature type="transmembrane region" description="Helical" evidence="1">
    <location>
        <begin position="141"/>
        <end position="163"/>
    </location>
</feature>
<keyword evidence="1" id="KW-0812">Transmembrane</keyword>
<accession>S0L1M4</accession>
<dbReference type="PATRIC" id="fig|1140003.3.peg.211"/>
<evidence type="ECO:0000313" key="4">
    <source>
        <dbReference type="Proteomes" id="UP000015961"/>
    </source>
</evidence>
<sequence>MFRLLRLAIYLIASIVGSIIVIHYLAYPTLVSYPRLAHAMDRFAYTQETLLFFFFLSAFLFFLQWEYRYFSAIYLYLVYSIYLFLLFVVLFGKASNYHSYSFDLFDFVVRDKRTIMEAVLNTLYFVPLGGLYAFKAKPWEFVVIAFFTILGIETLQYVFYVGTFAFSDILLNFIGCTIGYSLVKWLGYRRIQHPKKVA</sequence>
<name>S0L1M4_9ENTE</name>
<keyword evidence="1" id="KW-1133">Transmembrane helix</keyword>
<reference evidence="3 4" key="1">
    <citation type="submission" date="2013-03" db="EMBL/GenBank/DDBJ databases">
        <title>The Genome Sequence of Enterococcus sulfureus ATCC_49903 (PacBio/Illumina hybrid assembly).</title>
        <authorList>
            <consortium name="The Broad Institute Genomics Platform"/>
            <consortium name="The Broad Institute Genome Sequencing Center for Infectious Disease"/>
            <person name="Earl A."/>
            <person name="Russ C."/>
            <person name="Gilmore M."/>
            <person name="Surin D."/>
            <person name="Walker B."/>
            <person name="Young S."/>
            <person name="Zeng Q."/>
            <person name="Gargeya S."/>
            <person name="Fitzgerald M."/>
            <person name="Haas B."/>
            <person name="Abouelleil A."/>
            <person name="Allen A.W."/>
            <person name="Alvarado L."/>
            <person name="Arachchi H.M."/>
            <person name="Berlin A.M."/>
            <person name="Chapman S.B."/>
            <person name="Gainer-Dewar J."/>
            <person name="Goldberg J."/>
            <person name="Griggs A."/>
            <person name="Gujja S."/>
            <person name="Hansen M."/>
            <person name="Howarth C."/>
            <person name="Imamovic A."/>
            <person name="Ireland A."/>
            <person name="Larimer J."/>
            <person name="McCowan C."/>
            <person name="Murphy C."/>
            <person name="Pearson M."/>
            <person name="Poon T.W."/>
            <person name="Priest M."/>
            <person name="Roberts A."/>
            <person name="Saif S."/>
            <person name="Shea T."/>
            <person name="Sisk P."/>
            <person name="Sykes S."/>
            <person name="Wortman J."/>
            <person name="Nusbaum C."/>
            <person name="Birren B."/>
        </authorList>
    </citation>
    <scope>NUCLEOTIDE SEQUENCE [LARGE SCALE GENOMIC DNA]</scope>
    <source>
        <strain evidence="3 4">ATCC 49903</strain>
    </source>
</reference>
<keyword evidence="4" id="KW-1185">Reference proteome</keyword>
<dbReference type="RefSeq" id="WP_016184706.1">
    <property type="nucleotide sequence ID" value="NZ_ASWO01000001.1"/>
</dbReference>
<dbReference type="Pfam" id="PF04892">
    <property type="entry name" value="VanZ"/>
    <property type="match status" value="1"/>
</dbReference>
<proteinExistence type="predicted"/>
<organism evidence="3 4">
    <name type="scientific">Enterococcus sulfureus ATCC 49903</name>
    <dbReference type="NCBI Taxonomy" id="1140003"/>
    <lineage>
        <taxon>Bacteria</taxon>
        <taxon>Bacillati</taxon>
        <taxon>Bacillota</taxon>
        <taxon>Bacilli</taxon>
        <taxon>Lactobacillales</taxon>
        <taxon>Enterococcaceae</taxon>
        <taxon>Enterococcus</taxon>
    </lineage>
</organism>
<feature type="transmembrane region" description="Helical" evidence="1">
    <location>
        <begin position="45"/>
        <end position="63"/>
    </location>
</feature>
<dbReference type="EMBL" id="ASWO01000001">
    <property type="protein sequence ID" value="EOT87157.1"/>
    <property type="molecule type" value="Genomic_DNA"/>
</dbReference>
<dbReference type="eggNOG" id="COG4767">
    <property type="taxonomic scope" value="Bacteria"/>
</dbReference>
<gene>
    <name evidence="3" type="ORF">I573_00213</name>
</gene>
<feature type="transmembrane region" description="Helical" evidence="1">
    <location>
        <begin position="7"/>
        <end position="25"/>
    </location>
</feature>
<dbReference type="AlphaFoldDB" id="S0L1M4"/>
<evidence type="ECO:0000313" key="3">
    <source>
        <dbReference type="EMBL" id="EOT87157.1"/>
    </source>
</evidence>
<feature type="domain" description="VanZ-like" evidence="2">
    <location>
        <begin position="81"/>
        <end position="186"/>
    </location>
</feature>
<feature type="transmembrane region" description="Helical" evidence="1">
    <location>
        <begin position="169"/>
        <end position="187"/>
    </location>
</feature>
<feature type="transmembrane region" description="Helical" evidence="1">
    <location>
        <begin position="114"/>
        <end position="134"/>
    </location>
</feature>